<feature type="transmembrane region" description="Helical" evidence="2">
    <location>
        <begin position="464"/>
        <end position="487"/>
    </location>
</feature>
<evidence type="ECO:0000256" key="2">
    <source>
        <dbReference type="SAM" id="Phobius"/>
    </source>
</evidence>
<dbReference type="GO" id="GO:0005509">
    <property type="term" value="F:calcium ion binding"/>
    <property type="evidence" value="ECO:0007669"/>
    <property type="project" value="InterPro"/>
</dbReference>
<organism evidence="4 5">
    <name type="scientific">Diplocarpon coronariae</name>
    <dbReference type="NCBI Taxonomy" id="2795749"/>
    <lineage>
        <taxon>Eukaryota</taxon>
        <taxon>Fungi</taxon>
        <taxon>Dikarya</taxon>
        <taxon>Ascomycota</taxon>
        <taxon>Pezizomycotina</taxon>
        <taxon>Leotiomycetes</taxon>
        <taxon>Helotiales</taxon>
        <taxon>Drepanopezizaceae</taxon>
        <taxon>Diplocarpon</taxon>
    </lineage>
</organism>
<sequence>MVLRGVFLAVAITESITHANPSIAFPLNSQVPPAARVETPFSYAFPSSTFFSILPMTYTLSSGPSWLSLDSDSRTLSGTPSTSDTGTDAVTGVPISLTASDADGSITLNASLVISKDPAPSISIPATQLQSAGRFSAPSTLLYYPSTPFSFNLEPGTFSRNGRDESFSYYAVTTENTPMPAWIQFDGSTLEFSGQTPDYSSLILPPQTFGLQLIASDIEGFGGSSMLFEIEVGVHLLAFKNADVVINATVGDNIDYNGLSENLELDGNTPKSSDLVSTSAQIPSWMAFNKTTLSLSGTVPADANSANVTIQTTDIYGDIADAIVRVVISTGLFSKSLRDLNATIGSTFSYDFGTYFRNISDTSLAVQISPPQTWLSFNSETFILAGEVPSGTEPTTIDIALSATSNSHKTAESQSLKLLLVASNHTTTSSSVSTFSTPTKTPTVAETSKPTAASSHKRLSTKSILAISISLGLAFLTLLLAFCFYCYRRRAANKPRGFGKIEKRSISSPIEPASSRLSISEAAYQPSPLLPVPPHRPLQLDMSGFATQGGSRSEAVLGQIAGAETAERGRNPTRMVDNPLRRSKTMSDPWLLRFVGSYNSDVDRGRSKSANELSRSENSWRYTQESSTYLNLRSSGTSSSRTQPLGRTYSNYSRKGHVRRSAMIFPSNASRPDRESYPPPQRPKSTILNLRDSNFSETPLDSFSALQSQANIQEDTDAAEYTDTPRILNSTGRQPKLTSMMDRTISIGHGRPQTTASFSEICKRRSIGHGQDQAGSREPVRDSRTWLAVATLLENEKRRSIASAASATADDEPLRKARPMSPRKTIRQVTKSPSIHHTTALSESSGNSRLSRPVSRRVGSSPFFGGSSIRNSNSKGITKSSRRYRASYADSPTVPEEALMINLEATIARGLREMSDETEPRDSFGISYEMAREGTRRLRGFLSSQLRGSRTRDSIVSNGSRDSRFESAASLSQMDRSPGREQRLQDESEYEDYLPDGFSDGSWETQRSVRDEQDGQMQRTDTAGPGHGTSQSTPGSPDFGRGARIVQGAGRRPVSSDAEAMGRVGTQRGEMGHTAFI</sequence>
<dbReference type="EMBL" id="MZNU01000034">
    <property type="protein sequence ID" value="OWP06806.1"/>
    <property type="molecule type" value="Genomic_DNA"/>
</dbReference>
<feature type="compositionally biased region" description="Polar residues" evidence="1">
    <location>
        <begin position="868"/>
        <end position="879"/>
    </location>
</feature>
<feature type="compositionally biased region" description="Basic and acidic residues" evidence="1">
    <location>
        <begin position="977"/>
        <end position="986"/>
    </location>
</feature>
<feature type="region of interest" description="Disordered" evidence="1">
    <location>
        <begin position="601"/>
        <end position="688"/>
    </location>
</feature>
<evidence type="ECO:0000313" key="4">
    <source>
        <dbReference type="EMBL" id="OWP06806.1"/>
    </source>
</evidence>
<gene>
    <name evidence="4" type="ORF">B2J93_8863</name>
</gene>
<dbReference type="InterPro" id="IPR013783">
    <property type="entry name" value="Ig-like_fold"/>
</dbReference>
<protein>
    <recommendedName>
        <fullName evidence="3">Dystroglycan-type cadherin-like domain-containing protein</fullName>
    </recommendedName>
</protein>
<dbReference type="Pfam" id="PF05345">
    <property type="entry name" value="He_PIG"/>
    <property type="match status" value="4"/>
</dbReference>
<dbReference type="InterPro" id="IPR006644">
    <property type="entry name" value="Cadg"/>
</dbReference>
<feature type="compositionally biased region" description="Low complexity" evidence="1">
    <location>
        <begin position="848"/>
        <end position="862"/>
    </location>
</feature>
<feature type="compositionally biased region" description="Polar residues" evidence="1">
    <location>
        <begin position="942"/>
        <end position="960"/>
    </location>
</feature>
<dbReference type="OrthoDB" id="41532at2759"/>
<feature type="region of interest" description="Disordered" evidence="1">
    <location>
        <begin position="942"/>
        <end position="1077"/>
    </location>
</feature>
<feature type="region of interest" description="Disordered" evidence="1">
    <location>
        <begin position="800"/>
        <end position="890"/>
    </location>
</feature>
<keyword evidence="2" id="KW-0812">Transmembrane</keyword>
<comment type="caution">
    <text evidence="4">The sequence shown here is derived from an EMBL/GenBank/DDBJ whole genome shotgun (WGS) entry which is preliminary data.</text>
</comment>
<name>A0A218ZHY5_9HELO</name>
<dbReference type="STRING" id="503106.A0A218ZHY5"/>
<proteinExistence type="predicted"/>
<evidence type="ECO:0000259" key="3">
    <source>
        <dbReference type="SMART" id="SM00736"/>
    </source>
</evidence>
<feature type="domain" description="Dystroglycan-type cadherin-like" evidence="3">
    <location>
        <begin position="26"/>
        <end position="123"/>
    </location>
</feature>
<feature type="region of interest" description="Disordered" evidence="1">
    <location>
        <begin position="428"/>
        <end position="453"/>
    </location>
</feature>
<dbReference type="SUPFAM" id="SSF49313">
    <property type="entry name" value="Cadherin-like"/>
    <property type="match status" value="4"/>
</dbReference>
<feature type="compositionally biased region" description="Low complexity" evidence="1">
    <location>
        <begin position="428"/>
        <end position="444"/>
    </location>
</feature>
<feature type="region of interest" description="Disordered" evidence="1">
    <location>
        <begin position="561"/>
        <end position="581"/>
    </location>
</feature>
<dbReference type="AlphaFoldDB" id="A0A218ZHY5"/>
<feature type="domain" description="Dystroglycan-type cadherin-like" evidence="3">
    <location>
        <begin position="140"/>
        <end position="239"/>
    </location>
</feature>
<keyword evidence="2" id="KW-1133">Transmembrane helix</keyword>
<evidence type="ECO:0000256" key="1">
    <source>
        <dbReference type="SAM" id="MobiDB-lite"/>
    </source>
</evidence>
<dbReference type="Gene3D" id="2.60.40.10">
    <property type="entry name" value="Immunoglobulins"/>
    <property type="match status" value="4"/>
</dbReference>
<dbReference type="SMART" id="SM00736">
    <property type="entry name" value="CADG"/>
    <property type="match status" value="2"/>
</dbReference>
<feature type="compositionally biased region" description="Polar residues" evidence="1">
    <location>
        <begin position="608"/>
        <end position="653"/>
    </location>
</feature>
<reference evidence="4 5" key="1">
    <citation type="submission" date="2017-04" db="EMBL/GenBank/DDBJ databases">
        <title>Draft genome sequence of Marssonina coronaria NL1: causal agent of apple blotch.</title>
        <authorList>
            <person name="Cheng Q."/>
        </authorList>
    </citation>
    <scope>NUCLEOTIDE SEQUENCE [LARGE SCALE GENOMIC DNA]</scope>
    <source>
        <strain evidence="4 5">NL1</strain>
    </source>
</reference>
<evidence type="ECO:0000313" key="5">
    <source>
        <dbReference type="Proteomes" id="UP000242519"/>
    </source>
</evidence>
<dbReference type="FunCoup" id="A0A218ZHY5">
    <property type="interactions" value="19"/>
</dbReference>
<dbReference type="Proteomes" id="UP000242519">
    <property type="component" value="Unassembled WGS sequence"/>
</dbReference>
<dbReference type="InterPro" id="IPR015919">
    <property type="entry name" value="Cadherin-like_sf"/>
</dbReference>
<feature type="compositionally biased region" description="Polar residues" evidence="1">
    <location>
        <begin position="827"/>
        <end position="847"/>
    </location>
</feature>
<dbReference type="GO" id="GO:0016020">
    <property type="term" value="C:membrane"/>
    <property type="evidence" value="ECO:0007669"/>
    <property type="project" value="InterPro"/>
</dbReference>
<accession>A0A218ZHY5</accession>
<keyword evidence="5" id="KW-1185">Reference proteome</keyword>
<dbReference type="InParanoid" id="A0A218ZHY5"/>
<keyword evidence="2" id="KW-0472">Membrane</keyword>